<comment type="subcellular location">
    <subcellularLocation>
        <location evidence="1">Cytoplasm</location>
        <location evidence="1">Cytoskeleton</location>
    </subcellularLocation>
</comment>
<dbReference type="AlphaFoldDB" id="A0A1Y1ZRK1"/>
<evidence type="ECO:0000256" key="6">
    <source>
        <dbReference type="ARBA" id="ARBA00034687"/>
    </source>
</evidence>
<evidence type="ECO:0000256" key="2">
    <source>
        <dbReference type="ARBA" id="ARBA00007719"/>
    </source>
</evidence>
<reference evidence="8 9" key="1">
    <citation type="submission" date="2016-07" db="EMBL/GenBank/DDBJ databases">
        <title>Pervasive Adenine N6-methylation of Active Genes in Fungi.</title>
        <authorList>
            <consortium name="DOE Joint Genome Institute"/>
            <person name="Mondo S.J."/>
            <person name="Dannebaum R.O."/>
            <person name="Kuo R.C."/>
            <person name="Labutti K."/>
            <person name="Haridas S."/>
            <person name="Kuo A."/>
            <person name="Salamov A."/>
            <person name="Ahrendt S.R."/>
            <person name="Lipzen A."/>
            <person name="Sullivan W."/>
            <person name="Andreopoulos W.B."/>
            <person name="Clum A."/>
            <person name="Lindquist E."/>
            <person name="Daum C."/>
            <person name="Ramamoorthy G.K."/>
            <person name="Gryganskyi A."/>
            <person name="Culley D."/>
            <person name="Magnuson J.K."/>
            <person name="James T.Y."/>
            <person name="O'Malley M.A."/>
            <person name="Stajich J.E."/>
            <person name="Spatafora J.W."/>
            <person name="Visel A."/>
            <person name="Grigoriev I.V."/>
        </authorList>
    </citation>
    <scope>NUCLEOTIDE SEQUENCE [LARGE SCALE GENOMIC DNA]</scope>
    <source>
        <strain evidence="8 9">CBS 115471</strain>
    </source>
</reference>
<dbReference type="Pfam" id="PF21711">
    <property type="entry name" value="DCTN5"/>
    <property type="match status" value="1"/>
</dbReference>
<accession>A0A1Y1ZRK1</accession>
<dbReference type="STRING" id="1231657.A0A1Y1ZRK1"/>
<feature type="compositionally biased region" description="Polar residues" evidence="7">
    <location>
        <begin position="16"/>
        <end position="29"/>
    </location>
</feature>
<comment type="similarity">
    <text evidence="2">Belongs to the dynactin subunits 5/6 family. Dynactin subunit 6 subfamily.</text>
</comment>
<dbReference type="InterPro" id="IPR011004">
    <property type="entry name" value="Trimer_LpxA-like_sf"/>
</dbReference>
<dbReference type="PANTHER" id="PTHR13072:SF0">
    <property type="entry name" value="DYNACTIN SUBUNIT 6"/>
    <property type="match status" value="1"/>
</dbReference>
<dbReference type="GO" id="GO:0007052">
    <property type="term" value="P:mitotic spindle organization"/>
    <property type="evidence" value="ECO:0007669"/>
    <property type="project" value="TreeGrafter"/>
</dbReference>
<evidence type="ECO:0000256" key="1">
    <source>
        <dbReference type="ARBA" id="ARBA00004245"/>
    </source>
</evidence>
<dbReference type="SUPFAM" id="SSF51161">
    <property type="entry name" value="Trimeric LpxA-like enzymes"/>
    <property type="match status" value="1"/>
</dbReference>
<sequence>MSTPAPARAPSDRRTSTLGSSSSKRQSTALPKPSSIFLDPSVLIAQHAQLTGTHPITVGPNTVLHPHCKISSAHAPVVMWEGVVVYERARVGVENPRVMRTDTSRGDGVVLGKNVVIETGCVIEASEIGEGSVIEVGANIGVGCVIGEFCTISASTLLPPNTHIPDFTVVYSGLEKRVNKTLQSRPELQQAKVVMHTKQLEIFKKLVPNNVSKWT</sequence>
<keyword evidence="4" id="KW-0963">Cytoplasm</keyword>
<dbReference type="Gene3D" id="2.160.10.10">
    <property type="entry name" value="Hexapeptide repeat proteins"/>
    <property type="match status" value="1"/>
</dbReference>
<dbReference type="GO" id="GO:0070840">
    <property type="term" value="F:dynein complex binding"/>
    <property type="evidence" value="ECO:0007669"/>
    <property type="project" value="TreeGrafter"/>
</dbReference>
<evidence type="ECO:0000256" key="4">
    <source>
        <dbReference type="ARBA" id="ARBA00022490"/>
    </source>
</evidence>
<organism evidence="8 9">
    <name type="scientific">Clohesyomyces aquaticus</name>
    <dbReference type="NCBI Taxonomy" id="1231657"/>
    <lineage>
        <taxon>Eukaryota</taxon>
        <taxon>Fungi</taxon>
        <taxon>Dikarya</taxon>
        <taxon>Ascomycota</taxon>
        <taxon>Pezizomycotina</taxon>
        <taxon>Dothideomycetes</taxon>
        <taxon>Pleosporomycetidae</taxon>
        <taxon>Pleosporales</taxon>
        <taxon>Lindgomycetaceae</taxon>
        <taxon>Clohesyomyces</taxon>
    </lineage>
</organism>
<dbReference type="InterPro" id="IPR027777">
    <property type="entry name" value="DCTN6"/>
</dbReference>
<evidence type="ECO:0000313" key="8">
    <source>
        <dbReference type="EMBL" id="ORY12834.1"/>
    </source>
</evidence>
<gene>
    <name evidence="8" type="ORF">BCR34DRAFT_624112</name>
</gene>
<comment type="function">
    <text evidence="6">Part of the dynactin complex that activates the molecular motor dynein for ultra-processive transport along microtubules.</text>
</comment>
<protein>
    <recommendedName>
        <fullName evidence="3">Dynactin subunit 6</fullName>
    </recommendedName>
</protein>
<keyword evidence="5" id="KW-0206">Cytoskeleton</keyword>
<comment type="caution">
    <text evidence="8">The sequence shown here is derived from an EMBL/GenBank/DDBJ whole genome shotgun (WGS) entry which is preliminary data.</text>
</comment>
<dbReference type="Proteomes" id="UP000193144">
    <property type="component" value="Unassembled WGS sequence"/>
</dbReference>
<evidence type="ECO:0000256" key="7">
    <source>
        <dbReference type="SAM" id="MobiDB-lite"/>
    </source>
</evidence>
<proteinExistence type="inferred from homology"/>
<evidence type="ECO:0000256" key="5">
    <source>
        <dbReference type="ARBA" id="ARBA00023212"/>
    </source>
</evidence>
<dbReference type="EMBL" id="MCFA01000047">
    <property type="protein sequence ID" value="ORY12834.1"/>
    <property type="molecule type" value="Genomic_DNA"/>
</dbReference>
<evidence type="ECO:0000256" key="3">
    <source>
        <dbReference type="ARBA" id="ARBA00016573"/>
    </source>
</evidence>
<feature type="region of interest" description="Disordered" evidence="7">
    <location>
        <begin position="1"/>
        <end position="33"/>
    </location>
</feature>
<keyword evidence="9" id="KW-1185">Reference proteome</keyword>
<evidence type="ECO:0000313" key="9">
    <source>
        <dbReference type="Proteomes" id="UP000193144"/>
    </source>
</evidence>
<dbReference type="GO" id="GO:0005869">
    <property type="term" value="C:dynactin complex"/>
    <property type="evidence" value="ECO:0007669"/>
    <property type="project" value="InterPro"/>
</dbReference>
<dbReference type="PANTHER" id="PTHR13072">
    <property type="entry name" value="DYNACTIN 6"/>
    <property type="match status" value="1"/>
</dbReference>
<dbReference type="OrthoDB" id="2355at2759"/>
<name>A0A1Y1ZRK1_9PLEO</name>